<gene>
    <name evidence="2" type="ORF">V5N11_027216</name>
</gene>
<evidence type="ECO:0000256" key="1">
    <source>
        <dbReference type="SAM" id="MobiDB-lite"/>
    </source>
</evidence>
<sequence length="167" mass="18834">MVLVEGEVLYAIQSNPAFHSRTKHFDRNHHYARERISLGTLVVKHVPSYQQIVDIFTKSLSNRALCSLRFKLGVDVLPTPSLRGSIKMKTLAQVESPQNDRPKGHQQELGCNEKKPKPILQKQQIQPILQRSSSPASNDKARGKCVSYRTEPIPLNNRFAPLETVVA</sequence>
<dbReference type="EMBL" id="JBANAX010000497">
    <property type="protein sequence ID" value="KAL1206654.1"/>
    <property type="molecule type" value="Genomic_DNA"/>
</dbReference>
<protein>
    <submittedName>
        <fullName evidence="2">Retrovirus-related Pol polyprotein from transposon RE2</fullName>
    </submittedName>
</protein>
<proteinExistence type="predicted"/>
<evidence type="ECO:0000313" key="3">
    <source>
        <dbReference type="Proteomes" id="UP001558713"/>
    </source>
</evidence>
<evidence type="ECO:0000313" key="2">
    <source>
        <dbReference type="EMBL" id="KAL1206654.1"/>
    </source>
</evidence>
<name>A0ABD1AR05_CARAN</name>
<feature type="compositionally biased region" description="Low complexity" evidence="1">
    <location>
        <begin position="118"/>
        <end position="130"/>
    </location>
</feature>
<reference evidence="2 3" key="1">
    <citation type="submission" date="2024-04" db="EMBL/GenBank/DDBJ databases">
        <title>Genome assembly C_amara_ONT_v2.</title>
        <authorList>
            <person name="Yant L."/>
            <person name="Moore C."/>
            <person name="Slenker M."/>
        </authorList>
    </citation>
    <scope>NUCLEOTIDE SEQUENCE [LARGE SCALE GENOMIC DNA]</scope>
    <source>
        <tissue evidence="2">Leaf</tissue>
    </source>
</reference>
<keyword evidence="3" id="KW-1185">Reference proteome</keyword>
<feature type="region of interest" description="Disordered" evidence="1">
    <location>
        <begin position="93"/>
        <end position="144"/>
    </location>
</feature>
<dbReference type="CDD" id="cd09272">
    <property type="entry name" value="RNase_HI_RT_Ty1"/>
    <property type="match status" value="1"/>
</dbReference>
<dbReference type="AlphaFoldDB" id="A0ABD1AR05"/>
<feature type="compositionally biased region" description="Basic and acidic residues" evidence="1">
    <location>
        <begin position="98"/>
        <end position="116"/>
    </location>
</feature>
<comment type="caution">
    <text evidence="2">The sequence shown here is derived from an EMBL/GenBank/DDBJ whole genome shotgun (WGS) entry which is preliminary data.</text>
</comment>
<dbReference type="Proteomes" id="UP001558713">
    <property type="component" value="Unassembled WGS sequence"/>
</dbReference>
<organism evidence="2 3">
    <name type="scientific">Cardamine amara subsp. amara</name>
    <dbReference type="NCBI Taxonomy" id="228776"/>
    <lineage>
        <taxon>Eukaryota</taxon>
        <taxon>Viridiplantae</taxon>
        <taxon>Streptophyta</taxon>
        <taxon>Embryophyta</taxon>
        <taxon>Tracheophyta</taxon>
        <taxon>Spermatophyta</taxon>
        <taxon>Magnoliopsida</taxon>
        <taxon>eudicotyledons</taxon>
        <taxon>Gunneridae</taxon>
        <taxon>Pentapetalae</taxon>
        <taxon>rosids</taxon>
        <taxon>malvids</taxon>
        <taxon>Brassicales</taxon>
        <taxon>Brassicaceae</taxon>
        <taxon>Cardamineae</taxon>
        <taxon>Cardamine</taxon>
    </lineage>
</organism>
<accession>A0ABD1AR05</accession>